<feature type="domain" description="RapA2 cadherin-like" evidence="2">
    <location>
        <begin position="2022"/>
        <end position="2095"/>
    </location>
</feature>
<feature type="domain" description="RapA2 cadherin-like" evidence="2">
    <location>
        <begin position="657"/>
        <end position="730"/>
    </location>
</feature>
<reference evidence="3 4" key="1">
    <citation type="submission" date="2016-07" db="EMBL/GenBank/DDBJ databases">
        <title>Genome sequencing of Vibrio scophthalmi strain VS-05, an isolated from Paralichthys olivaceus.</title>
        <authorList>
            <person name="Han H.-J."/>
        </authorList>
    </citation>
    <scope>NUCLEOTIDE SEQUENCE [LARGE SCALE GENOMIC DNA]</scope>
    <source>
        <strain evidence="3 4">VS-05</strain>
    </source>
</reference>
<gene>
    <name evidence="3" type="ORF">VSVS05_01095</name>
</gene>
<keyword evidence="4" id="KW-1185">Reference proteome</keyword>
<dbReference type="Pfam" id="PF17963">
    <property type="entry name" value="Big_9"/>
    <property type="match status" value="1"/>
</dbReference>
<feature type="domain" description="RapA2 cadherin-like" evidence="2">
    <location>
        <begin position="342"/>
        <end position="415"/>
    </location>
</feature>
<feature type="domain" description="RapA2 cadherin-like" evidence="2">
    <location>
        <begin position="2547"/>
        <end position="2620"/>
    </location>
</feature>
<feature type="domain" description="RapA2 cadherin-like" evidence="2">
    <location>
        <begin position="237"/>
        <end position="310"/>
    </location>
</feature>
<proteinExistence type="predicted"/>
<evidence type="ECO:0000256" key="1">
    <source>
        <dbReference type="SAM" id="MobiDB-lite"/>
    </source>
</evidence>
<feature type="domain" description="RapA2 cadherin-like" evidence="2">
    <location>
        <begin position="1917"/>
        <end position="1990"/>
    </location>
</feature>
<feature type="domain" description="RapA2 cadherin-like" evidence="2">
    <location>
        <begin position="447"/>
        <end position="520"/>
    </location>
</feature>
<evidence type="ECO:0000313" key="4">
    <source>
        <dbReference type="Proteomes" id="UP000092528"/>
    </source>
</evidence>
<feature type="domain" description="RapA2 cadherin-like" evidence="2">
    <location>
        <begin position="867"/>
        <end position="940"/>
    </location>
</feature>
<dbReference type="SUPFAM" id="SSF51120">
    <property type="entry name" value="beta-Roll"/>
    <property type="match status" value="1"/>
</dbReference>
<feature type="domain" description="RapA2 cadherin-like" evidence="2">
    <location>
        <begin position="2232"/>
        <end position="2305"/>
    </location>
</feature>
<dbReference type="Gene3D" id="2.60.40.10">
    <property type="entry name" value="Immunoglobulins"/>
    <property type="match status" value="28"/>
</dbReference>
<dbReference type="InterPro" id="IPR010221">
    <property type="entry name" value="VCBS_dom"/>
</dbReference>
<feature type="domain" description="RapA2 cadherin-like" evidence="2">
    <location>
        <begin position="1077"/>
        <end position="1150"/>
    </location>
</feature>
<dbReference type="PATRIC" id="fig|45658.7.peg.1063"/>
<accession>A0A1C7F8E5</accession>
<evidence type="ECO:0000313" key="3">
    <source>
        <dbReference type="EMBL" id="ANU36222.1"/>
    </source>
</evidence>
<feature type="domain" description="RapA2 cadherin-like" evidence="2">
    <location>
        <begin position="972"/>
        <end position="1045"/>
    </location>
</feature>
<feature type="domain" description="RapA2 cadherin-like" evidence="2">
    <location>
        <begin position="1497"/>
        <end position="1570"/>
    </location>
</feature>
<feature type="domain" description="RapA2 cadherin-like" evidence="2">
    <location>
        <begin position="1182"/>
        <end position="1255"/>
    </location>
</feature>
<feature type="domain" description="RapA2 cadherin-like" evidence="2">
    <location>
        <begin position="2127"/>
        <end position="2200"/>
    </location>
</feature>
<name>A0A1C7F8E5_9VIBR</name>
<feature type="domain" description="RapA2 cadherin-like" evidence="2">
    <location>
        <begin position="2967"/>
        <end position="3040"/>
    </location>
</feature>
<feature type="domain" description="RapA2 cadherin-like" evidence="2">
    <location>
        <begin position="1287"/>
        <end position="1360"/>
    </location>
</feature>
<dbReference type="Pfam" id="PF17803">
    <property type="entry name" value="Cadherin_4"/>
    <property type="match status" value="28"/>
</dbReference>
<organism evidence="3 4">
    <name type="scientific">Vibrio scophthalmi</name>
    <dbReference type="NCBI Taxonomy" id="45658"/>
    <lineage>
        <taxon>Bacteria</taxon>
        <taxon>Pseudomonadati</taxon>
        <taxon>Pseudomonadota</taxon>
        <taxon>Gammaproteobacteria</taxon>
        <taxon>Vibrionales</taxon>
        <taxon>Vibrionaceae</taxon>
        <taxon>Vibrio</taxon>
    </lineage>
</organism>
<feature type="domain" description="RapA2 cadherin-like" evidence="2">
    <location>
        <begin position="552"/>
        <end position="625"/>
    </location>
</feature>
<feature type="domain" description="RapA2 cadherin-like" evidence="2">
    <location>
        <begin position="3072"/>
        <end position="3145"/>
    </location>
</feature>
<sequence length="3815" mass="395664">MKKVMLIPAGAKVAVNQEGEIRILTDGQQPKDNEVVYSEQDFALLANVDIRVVSDIPTTSSDDVQSVQNLIDLGQDPTQQENLDPTAGQNKGSAPTLSPQVARDNQTTIAETFFDTNANDQLSDRPSLLTLSDETNSGIELAAIIGGNDSGAVTEDATSPLLIESGKLTIEDNNKRDANFDPNNIVTPRDALGELTIDTQGNWTYSVNNESVQYLAQDETKIETFTVASVDGTTHDIVITITGVNDSAVISGDAIGAVTEDDTNPVLTDSGVLTLTDADTGEAKFDPTSVVTPAGALGALTIDENGNWVYNVDNADVQYLAQDETKVETFTVASVDGTTHDIVITITGVNDSAVISGDAIGAVTEDDTNPVLTDSGVLTLTDADTGEAKFDPTSVVTPAGALGALTIDENGKWVYNVDNADVQYLAQDETKVETFTVSSVDGTTHDIVITITGVNDSAVISGDAIGAVTEDDSDPVLTDSGVLTLTDADTGEAKFDPASVVTPAGALGELTIDADGNWVYNVDNADVQYLAQDETKVETFTVASVDGTTHDIVITITGVNDSAVISGDAIGAVTEDDTDPVLTDSGVLTLTDADTDQAKFDPASVVTPAGALGELTIDENGNWVYNVDNADVQYLAQDETKVETFTVASVDGTTHDIVITITGVNDSAVISGDAVGAVTEDDSDPVLTDSGVLTLTDADTGEAKFDPTSVVTPAGALGALTIDADGNWVYNVDNADVQYLAQDETKIETFTVASVDGTPHDIVITITGINDSAVISGDAVGAVTEDDTDPVLTDSGVLTLTDADTGEAKFDPTSVVTPAGALGTLTIDADGNWVYNVDNADVQYLAQDETKVETFTVASVDGTTHDIVITITGVNDSAVISGDAVGAVTEDDTDPVLTDSGVLTLTDADSGEAKFDPTSVVTPAGALGALTIDADGNWVYNVDNADVQYLAQDETKVETFTVASVDGTTHDIVITITGVNDSAVISGDAVGAVTEDESDPVLTDSGVLTLTDADTDQAKFDTTSVVTPAGALGALTIDADGNWVYNVDNADVQYLAQDETKVETFTVASVDGTTHDIVITITGINDSAVISGDAIGAVTEDDTDPVLTDSGVLTLTDADSGEAKFDSTSVVTPAGALGALTIDADGNWDYQVDNADVQYLAQDETKVETFTVASVDGTTHDIVITITGVNDSAVISGDAIGAVTEDDTDPVLTDSGVLTLTDADTDQAKFDPASVVTPAGALGELTIDENGNWVYNVDNADVQYLAQDETKVETFTVASVDGTTHDIVITITGVNDSAVISGDAVGAVTEDDSDPVLTDSGVLTLTDADTGEAKFDPASVVTPAGALGALTIDADGNWVYNVDNADVQYLAQDETKVETFTVASVDGTTHDIVITITGVNDSAVISGDAVGAVTEDDTDPVLTDSGVLTLTDADTGQAKFDPASVVTPAGALGELTIDENGNWVYNVDNADVQYLAQDETKVETFTVASVDGTTHDIVITITGVNDSAVISGDAIGAVTEDDTDPVLTDSGVLTLTDADTGEAKFDPTSVVTPAGALGTLIIDADGNWVYNVDNADVQYLAQDETKVETFTVASVDGTTHDIVITITGINDSAVISGDAVGAVTEDDTDPVLTDSGVLTLTDADSGEEKFDPTSVVTPPGALGALTIDADGNWVYNVDNADVQYLAQDETKVETFTVASVDGTTHDIVITITGVNDSAVISGDAIGAVTEDDTDPVLTDSGVLTLTDADTDQAKFDPASVVTPAGALGELTIDENGNWVYNVDNADVQYLAHDETKVETFTVASVDGTTHDIVITITGVNDSAVISGDDVGAVTEDDTDPVLTDSGVLTLTDADSGEAKFDPASVVTPAGALGELTIDADGNWVYNVDNADVQYLAQDETKVETFTVASVDGTTHDIVITITGVNDSAVISGDAIGAVTEDDTDPVLTDSGVLTLTDADSGEAKFDSTSVVTPAGALGALTIDADGNWDYQVDNADVQYLAQDETKVETFTVASVDGTTHDIVITITGINDSAVISGDATGAVTEDDTDPVLTDSGVLTLTDADTGEAKFDPASVVTPAGALGALSIDENGNWVYNVDNADVQYLAQDETKVETFTVASVDGTTHDIVITITGVNDSAVISGDAIGAVTEDDTDPVLTDSGVLTLTDADTGEAKFDPTSVVTPADALGTLIIDADGNWVYNVDNADVQYLAQDETKVETFTVASVDGTTHDIVITITGVNDSAIISGDAIGAVTEDDTDPVLTDSGVLTLTDADTGEAKFDPTSVVTPAGALGELTIDENGNWVYNVDNADVQYLAQDETKVETFTVASVDGTTHDIVITITGINDSAVISGDAVGAVTEDDTDPVLTDSGVLTLTDADTGEAKFDPASVVTPAGALGELTIDENGNWVYNVDNSDVQYLAQDETKVETFTVASVDGTTHDIVITITGVNDSAVISGDAVGAVTEDDTDPVLTDSGVLTLTDADSGEAKFDPASVVTPVGALGALTIDADGNWVYNVDNSDVQYLTQDETKVETFTVASVDGTTHDIVITITGVNDSAVISGDAIGAVTEDDTDPVLTDSGVLTLTDADTDEAKFDPTSVVTPAGALGALTIDADGNWVYNVDNADVQYLAQDETKVETFTVASVDGTTHDIVITITGVNDSAVISGDAIGAVTEDDTDPVLTDSGVLTLTDADTGEAKFDPSSVVTPAGALGELTIDENGNWVYNVDNADVQYLAQDETKVETFTVASVDGTTHDIVITITGVNDSAVISGDAIGAVTEDDTDPVLTDSGVLTLTDADTDEAKFDPTSVVTPAGALGALTIDADGNWVYNVDNADVQYLAQDETKVETFTVASVDGTTHDIVITITGINDSAVISGDAVGAVTEDETDPVLTDSGVLTLTDADTDQAKFDPTSVVTPAGALGALTIDADGNWVYNVDNADVQYLTQDETKVETFTVASVDGTTHDIVITITGINDSAVISGDAVGAVTEDDTDPVLTDSGVLTLTDADSGEAKFDPASVTPPAGVLGALTIDADGNWIYNVDNADVQHLAQDETKVETFTVASVDGTTHDIVVTITGVNDSAVISGDAIGAVTEDDTDPVLTDSGVLILTDADTDQAKFDPASVVTPAGALGELTIDADGNWDYQVDNADVQYLKAGETKQEVFSVASIDGTTHDITVTINGINEIPDAMNDSKVTQDPRIRLDEAPDYGTMQYNVDNQGWQDMVVGEEYDANAQVRFVPDEATIQTMTRDIKVGSFDANPNTPEFNGPISTSHWGTVSGTTAIFEENGTTITTKSSSGPLTAYNTYGHLGSGIGDNDNSGLSQGEKLSITIDGEDINEVTFRLSGLGSYFDEISPNATKVKITAFDENGDLIDTQSGYRQSGSYEDYYSFTTDRPVKTFELTTSGSNGTYVVQNMVISKTLADAFVLTTIQADNSETPNHVALDLNYDDADVTLDMSDKKLIDNDITKGELYVEESETLIIAASALLENDSDIDGGTLSITSVQNAIGGAVTINGSGDIEFTASSGYVGKATFEYTISDAQGGSDTATVNINVGATDNTYSWSSDTVGTDDDPGNAVIDTFDSSQDIIDLRGFVAASSVWSSIDVAQNVQFTEVDGNTQISLLDNNDELVQSITLDGIAINDFTGTNTAGMSNAEVLSHLVSEEKLLISDTYGHEGDDVLSGTHGDDVFRNGMGNDTFRILDENAGSSANPTTDTIMNFNVNNDVIDLSDLLPDSPTTQDLLDHIEVEINDDINDLTDTPTTTLAVTDENGGVSKVVMNNVGWNELGINDVAASQETIIVKLVDQLNVVNVDG</sequence>
<feature type="domain" description="RapA2 cadherin-like" evidence="2">
    <location>
        <begin position="2442"/>
        <end position="2515"/>
    </location>
</feature>
<feature type="domain" description="RapA2 cadherin-like" evidence="2">
    <location>
        <begin position="762"/>
        <end position="835"/>
    </location>
</feature>
<dbReference type="InterPro" id="IPR040853">
    <property type="entry name" value="RapA2_cadherin-like"/>
</dbReference>
<feature type="region of interest" description="Disordered" evidence="1">
    <location>
        <begin position="76"/>
        <end position="102"/>
    </location>
</feature>
<feature type="domain" description="RapA2 cadherin-like" evidence="2">
    <location>
        <begin position="2862"/>
        <end position="2935"/>
    </location>
</feature>
<protein>
    <recommendedName>
        <fullName evidence="2">RapA2 cadherin-like domain-containing protein</fullName>
    </recommendedName>
</protein>
<feature type="domain" description="RapA2 cadherin-like" evidence="2">
    <location>
        <begin position="1392"/>
        <end position="1465"/>
    </location>
</feature>
<dbReference type="Proteomes" id="UP000092528">
    <property type="component" value="Chromosome 1"/>
</dbReference>
<dbReference type="EMBL" id="CP016414">
    <property type="protein sequence ID" value="ANU36222.1"/>
    <property type="molecule type" value="Genomic_DNA"/>
</dbReference>
<feature type="domain" description="RapA2 cadherin-like" evidence="2">
    <location>
        <begin position="2757"/>
        <end position="2830"/>
    </location>
</feature>
<evidence type="ECO:0000259" key="2">
    <source>
        <dbReference type="Pfam" id="PF17803"/>
    </source>
</evidence>
<feature type="domain" description="RapA2 cadherin-like" evidence="2">
    <location>
        <begin position="1602"/>
        <end position="1675"/>
    </location>
</feature>
<dbReference type="RefSeq" id="WP_065545239.1">
    <property type="nucleotide sequence ID" value="NZ_CP016414.1"/>
</dbReference>
<feature type="domain" description="RapA2 cadherin-like" evidence="2">
    <location>
        <begin position="2652"/>
        <end position="2725"/>
    </location>
</feature>
<feature type="domain" description="RapA2 cadherin-like" evidence="2">
    <location>
        <begin position="2337"/>
        <end position="2410"/>
    </location>
</feature>
<feature type="domain" description="RapA2 cadherin-like" evidence="2">
    <location>
        <begin position="1812"/>
        <end position="1885"/>
    </location>
</feature>
<dbReference type="NCBIfam" id="TIGR01965">
    <property type="entry name" value="VCBS_repeat"/>
    <property type="match status" value="29"/>
</dbReference>
<feature type="domain" description="RapA2 cadherin-like" evidence="2">
    <location>
        <begin position="1707"/>
        <end position="1780"/>
    </location>
</feature>
<dbReference type="InterPro" id="IPR011049">
    <property type="entry name" value="Serralysin-like_metalloprot_C"/>
</dbReference>
<dbReference type="STRING" id="45658.VSVS12_01518"/>
<dbReference type="InterPro" id="IPR013783">
    <property type="entry name" value="Ig-like_fold"/>
</dbReference>